<keyword evidence="4 11" id="KW-0235">DNA replication</keyword>
<evidence type="ECO:0000256" key="9">
    <source>
        <dbReference type="ARBA" id="ARBA00022932"/>
    </source>
</evidence>
<evidence type="ECO:0000256" key="5">
    <source>
        <dbReference type="ARBA" id="ARBA00022723"/>
    </source>
</evidence>
<evidence type="ECO:0000256" key="4">
    <source>
        <dbReference type="ARBA" id="ARBA00022705"/>
    </source>
</evidence>
<comment type="function">
    <text evidence="11">DNA polymerase III is a complex, multichain enzyme responsible for most of the replicative synthesis in bacteria. This DNA polymerase also exhibits 3' to 5' exonuclease activity.</text>
</comment>
<dbReference type="InterPro" id="IPR050238">
    <property type="entry name" value="DNA_Rep/Repair_Clamp_Loader"/>
</dbReference>
<dbReference type="SUPFAM" id="SSF52540">
    <property type="entry name" value="P-loop containing nucleoside triphosphate hydrolases"/>
    <property type="match status" value="1"/>
</dbReference>
<feature type="compositionally biased region" description="Basic and acidic residues" evidence="12">
    <location>
        <begin position="529"/>
        <end position="548"/>
    </location>
</feature>
<feature type="region of interest" description="Disordered" evidence="12">
    <location>
        <begin position="522"/>
        <end position="550"/>
    </location>
</feature>
<dbReference type="NCBIfam" id="TIGR02397">
    <property type="entry name" value="dnaX_nterm"/>
    <property type="match status" value="1"/>
</dbReference>
<dbReference type="HOGENOM" id="CLU_006229_0_7_7"/>
<gene>
    <name evidence="11 14" type="primary">dnaX</name>
    <name evidence="14" type="ordered locus">Pcar_0374</name>
</gene>
<feature type="compositionally biased region" description="Low complexity" evidence="12">
    <location>
        <begin position="404"/>
        <end position="421"/>
    </location>
</feature>
<keyword evidence="3 11" id="KW-0548">Nucleotidyltransferase</keyword>
<sequence>MSYLVLARKYRPQSFDDLVGQEHVSQTLGNAIKTGRVHHAFLFTGARGVGKTSAARIFAKALNCEQGLSPQPCNVCQSCREISAGQGLDVFEIDGASNTGVDDIRELRENIRYLPSRSRYKIFIIDEVHMLSTNAFNALLKTLEEPPEHAKFIFATTEPHKIPITILSRCQRFDFRKIPLPLIVARLKEIAAAEGISISERSLGLVARRGEGSMRDAQSTFDQVIAFCGDAVGEDDVQGLLGMVDRRLLVDTLESLLGHDSRRLLHCVCRVDELGHSFRQFCRELVETLRSLVVLKVVPEPEALLDATPDELEELRRLSATVELEDLERAVTVLVRTEAELAGSSFPRLALEMALLRLAHLPSGRDVATLVRQVEDLQRRLESGVPPAERAQPASYASSESIVAERPAPAPVQAQVPEPAQSTAVAAAGKGSDAQAESKPQGWQALVQRINKDRPRLGGVLEHGKLLKLELPLVELGFVEGSFHFSQMQDGDLQAGFVKIAEDYFGQTVTMRVVPIRAQDQAVAPPSLAEERQARESSQRNQVKDEALGHPAVKAAQKILGGEVVQVKPLREGADLGHADRD</sequence>
<comment type="similarity">
    <text evidence="1 11">Belongs to the DnaX/STICHEL family.</text>
</comment>
<dbReference type="PRINTS" id="PR00300">
    <property type="entry name" value="CLPPROTEASEA"/>
</dbReference>
<feature type="region of interest" description="Disordered" evidence="12">
    <location>
        <begin position="381"/>
        <end position="442"/>
    </location>
</feature>
<evidence type="ECO:0000256" key="11">
    <source>
        <dbReference type="RuleBase" id="RU364063"/>
    </source>
</evidence>
<dbReference type="GO" id="GO:0003677">
    <property type="term" value="F:DNA binding"/>
    <property type="evidence" value="ECO:0007669"/>
    <property type="project" value="InterPro"/>
</dbReference>
<dbReference type="NCBIfam" id="NF004046">
    <property type="entry name" value="PRK05563.1"/>
    <property type="match status" value="1"/>
</dbReference>
<dbReference type="EC" id="2.7.7.7" evidence="11"/>
<dbReference type="SMART" id="SM00382">
    <property type="entry name" value="AAA"/>
    <property type="match status" value="1"/>
</dbReference>
<evidence type="ECO:0000256" key="10">
    <source>
        <dbReference type="ARBA" id="ARBA00049244"/>
    </source>
</evidence>
<dbReference type="GO" id="GO:0009360">
    <property type="term" value="C:DNA polymerase III complex"/>
    <property type="evidence" value="ECO:0007669"/>
    <property type="project" value="InterPro"/>
</dbReference>
<evidence type="ECO:0000313" key="14">
    <source>
        <dbReference type="EMBL" id="ABA87634.1"/>
    </source>
</evidence>
<dbReference type="GO" id="GO:0005524">
    <property type="term" value="F:ATP binding"/>
    <property type="evidence" value="ECO:0007669"/>
    <property type="project" value="UniProtKB-KW"/>
</dbReference>
<keyword evidence="8 11" id="KW-0067">ATP-binding</keyword>
<comment type="subunit">
    <text evidence="11">DNA polymerase III contains a core (composed of alpha, epsilon and theta chains) that associates with a tau subunit. This core dimerizes to form the POLIII' complex. PolIII' associates with the gamma complex (composed of gamma, delta, delta', psi and chi chains) and with the beta chain to form the complete DNA polymerase III complex.</text>
</comment>
<dbReference type="PANTHER" id="PTHR11669:SF0">
    <property type="entry name" value="PROTEIN STICHEL-LIKE 2"/>
    <property type="match status" value="1"/>
</dbReference>
<evidence type="ECO:0000256" key="3">
    <source>
        <dbReference type="ARBA" id="ARBA00022695"/>
    </source>
</evidence>
<dbReference type="OrthoDB" id="9810148at2"/>
<evidence type="ECO:0000256" key="2">
    <source>
        <dbReference type="ARBA" id="ARBA00022679"/>
    </source>
</evidence>
<keyword evidence="6 11" id="KW-0547">Nucleotide-binding</keyword>
<dbReference type="InterPro" id="IPR027417">
    <property type="entry name" value="P-loop_NTPase"/>
</dbReference>
<dbReference type="eggNOG" id="COG2812">
    <property type="taxonomic scope" value="Bacteria"/>
</dbReference>
<keyword evidence="15" id="KW-1185">Reference proteome</keyword>
<dbReference type="STRING" id="338963.Pcar_0374"/>
<evidence type="ECO:0000256" key="12">
    <source>
        <dbReference type="SAM" id="MobiDB-lite"/>
    </source>
</evidence>
<keyword evidence="9 11" id="KW-0239">DNA-directed DNA polymerase</keyword>
<dbReference type="InterPro" id="IPR003593">
    <property type="entry name" value="AAA+_ATPase"/>
</dbReference>
<dbReference type="SUPFAM" id="SSF48019">
    <property type="entry name" value="post-AAA+ oligomerization domain-like"/>
    <property type="match status" value="1"/>
</dbReference>
<evidence type="ECO:0000313" key="15">
    <source>
        <dbReference type="Proteomes" id="UP000002534"/>
    </source>
</evidence>
<reference evidence="14 15" key="2">
    <citation type="journal article" date="2012" name="BMC Genomics">
        <title>The genome of Pelobacter carbinolicus reveals surprising metabolic capabilities and physiological features.</title>
        <authorList>
            <person name="Aklujkar M."/>
            <person name="Haveman S.A."/>
            <person name="Didonato R.Jr."/>
            <person name="Chertkov O."/>
            <person name="Han C.S."/>
            <person name="Land M.L."/>
            <person name="Brown P."/>
            <person name="Lovley D.R."/>
        </authorList>
    </citation>
    <scope>NUCLEOTIDE SEQUENCE [LARGE SCALE GENOMIC DNA]</scope>
    <source>
        <strain evidence="15">DSM 2380 / NBRC 103641 / GraBd1</strain>
    </source>
</reference>
<organism evidence="14 15">
    <name type="scientific">Syntrophotalea carbinolica (strain DSM 2380 / NBRC 103641 / GraBd1)</name>
    <name type="common">Pelobacter carbinolicus</name>
    <dbReference type="NCBI Taxonomy" id="338963"/>
    <lineage>
        <taxon>Bacteria</taxon>
        <taxon>Pseudomonadati</taxon>
        <taxon>Thermodesulfobacteriota</taxon>
        <taxon>Desulfuromonadia</taxon>
        <taxon>Desulfuromonadales</taxon>
        <taxon>Syntrophotaleaceae</taxon>
        <taxon>Syntrophotalea</taxon>
    </lineage>
</organism>
<accession>Q3A7L0</accession>
<dbReference type="InterPro" id="IPR012763">
    <property type="entry name" value="DNA_pol_III_sug/sutau_N"/>
</dbReference>
<dbReference type="InterPro" id="IPR008921">
    <property type="entry name" value="DNA_pol3_clamp-load_cplx_C"/>
</dbReference>
<evidence type="ECO:0000256" key="6">
    <source>
        <dbReference type="ARBA" id="ARBA00022741"/>
    </source>
</evidence>
<dbReference type="RefSeq" id="WP_011340055.1">
    <property type="nucleotide sequence ID" value="NC_007498.2"/>
</dbReference>
<feature type="domain" description="AAA+ ATPase" evidence="13">
    <location>
        <begin position="37"/>
        <end position="179"/>
    </location>
</feature>
<evidence type="ECO:0000256" key="7">
    <source>
        <dbReference type="ARBA" id="ARBA00022833"/>
    </source>
</evidence>
<keyword evidence="5" id="KW-0479">Metal-binding</keyword>
<dbReference type="NCBIfam" id="NF011526">
    <property type="entry name" value="PRK14965.1"/>
    <property type="match status" value="1"/>
</dbReference>
<dbReference type="CDD" id="cd00009">
    <property type="entry name" value="AAA"/>
    <property type="match status" value="1"/>
</dbReference>
<evidence type="ECO:0000256" key="8">
    <source>
        <dbReference type="ARBA" id="ARBA00022840"/>
    </source>
</evidence>
<dbReference type="Gene3D" id="1.20.272.10">
    <property type="match status" value="1"/>
</dbReference>
<dbReference type="InterPro" id="IPR045085">
    <property type="entry name" value="HLD_clamp_pol_III_gamma_tau"/>
</dbReference>
<reference evidence="15" key="1">
    <citation type="submission" date="2005-10" db="EMBL/GenBank/DDBJ databases">
        <title>Complete sequence of Pelobacter carbinolicus DSM 2380.</title>
        <authorList>
            <person name="Copeland A."/>
            <person name="Lucas S."/>
            <person name="Lapidus A."/>
            <person name="Barry K."/>
            <person name="Detter J.C."/>
            <person name="Glavina T."/>
            <person name="Hammon N."/>
            <person name="Israni S."/>
            <person name="Pitluck S."/>
            <person name="Chertkov O."/>
            <person name="Schmutz J."/>
            <person name="Larimer F."/>
            <person name="Land M."/>
            <person name="Kyrpides N."/>
            <person name="Ivanova N."/>
            <person name="Richardson P."/>
        </authorList>
    </citation>
    <scope>NUCLEOTIDE SEQUENCE [LARGE SCALE GENOMIC DNA]</scope>
    <source>
        <strain evidence="15">DSM 2380 / NBRC 103641 / GraBd1</strain>
    </source>
</reference>
<dbReference type="Gene3D" id="1.10.8.60">
    <property type="match status" value="1"/>
</dbReference>
<evidence type="ECO:0000256" key="1">
    <source>
        <dbReference type="ARBA" id="ARBA00006360"/>
    </source>
</evidence>
<dbReference type="InterPro" id="IPR022754">
    <property type="entry name" value="DNA_pol_III_gamma-3"/>
</dbReference>
<dbReference type="GO" id="GO:0046872">
    <property type="term" value="F:metal ion binding"/>
    <property type="evidence" value="ECO:0007669"/>
    <property type="project" value="UniProtKB-KW"/>
</dbReference>
<protein>
    <recommendedName>
        <fullName evidence="11">DNA polymerase III subunit gamma/tau</fullName>
        <ecNumber evidence="11">2.7.7.7</ecNumber>
    </recommendedName>
</protein>
<dbReference type="PANTHER" id="PTHR11669">
    <property type="entry name" value="REPLICATION FACTOR C / DNA POLYMERASE III GAMMA-TAU SUBUNIT"/>
    <property type="match status" value="1"/>
</dbReference>
<comment type="catalytic activity">
    <reaction evidence="10 11">
        <text>DNA(n) + a 2'-deoxyribonucleoside 5'-triphosphate = DNA(n+1) + diphosphate</text>
        <dbReference type="Rhea" id="RHEA:22508"/>
        <dbReference type="Rhea" id="RHEA-COMP:17339"/>
        <dbReference type="Rhea" id="RHEA-COMP:17340"/>
        <dbReference type="ChEBI" id="CHEBI:33019"/>
        <dbReference type="ChEBI" id="CHEBI:61560"/>
        <dbReference type="ChEBI" id="CHEBI:173112"/>
        <dbReference type="EC" id="2.7.7.7"/>
    </reaction>
</comment>
<dbReference type="EMBL" id="CP000142">
    <property type="protein sequence ID" value="ABA87634.1"/>
    <property type="molecule type" value="Genomic_DNA"/>
</dbReference>
<dbReference type="InterPro" id="IPR001270">
    <property type="entry name" value="ClpA/B"/>
</dbReference>
<dbReference type="FunFam" id="1.10.8.60:FF:000013">
    <property type="entry name" value="DNA polymerase III subunit gamma/tau"/>
    <property type="match status" value="1"/>
</dbReference>
<dbReference type="GO" id="GO:0006261">
    <property type="term" value="P:DNA-templated DNA replication"/>
    <property type="evidence" value="ECO:0007669"/>
    <property type="project" value="TreeGrafter"/>
</dbReference>
<name>Q3A7L0_SYNC1</name>
<proteinExistence type="inferred from homology"/>
<dbReference type="Gene3D" id="3.40.50.300">
    <property type="entry name" value="P-loop containing nucleotide triphosphate hydrolases"/>
    <property type="match status" value="1"/>
</dbReference>
<dbReference type="Pfam" id="PF12169">
    <property type="entry name" value="DNA_pol3_gamma3"/>
    <property type="match status" value="1"/>
</dbReference>
<dbReference type="KEGG" id="pca:Pcar_0374"/>
<dbReference type="Pfam" id="PF22608">
    <property type="entry name" value="DNAX_ATPase_lid"/>
    <property type="match status" value="1"/>
</dbReference>
<keyword evidence="2 11" id="KW-0808">Transferase</keyword>
<dbReference type="CDD" id="cd18137">
    <property type="entry name" value="HLD_clamp_pol_III_gamma_tau"/>
    <property type="match status" value="1"/>
</dbReference>
<keyword evidence="7" id="KW-0862">Zinc</keyword>
<dbReference type="AlphaFoldDB" id="Q3A7L0"/>
<dbReference type="Pfam" id="PF13177">
    <property type="entry name" value="DNA_pol3_delta2"/>
    <property type="match status" value="1"/>
</dbReference>
<dbReference type="GO" id="GO:0003887">
    <property type="term" value="F:DNA-directed DNA polymerase activity"/>
    <property type="evidence" value="ECO:0007669"/>
    <property type="project" value="UniProtKB-KW"/>
</dbReference>
<dbReference type="FunFam" id="3.40.50.300:FF:000014">
    <property type="entry name" value="DNA polymerase III subunit gamma/tau"/>
    <property type="match status" value="1"/>
</dbReference>
<evidence type="ECO:0000259" key="13">
    <source>
        <dbReference type="SMART" id="SM00382"/>
    </source>
</evidence>
<dbReference type="Proteomes" id="UP000002534">
    <property type="component" value="Chromosome"/>
</dbReference>